<evidence type="ECO:0000256" key="9">
    <source>
        <dbReference type="ARBA" id="ARBA00023136"/>
    </source>
</evidence>
<comment type="similarity">
    <text evidence="11">Belongs to the glycosyltransferase 51 family.</text>
</comment>
<comment type="function">
    <text evidence="11">Peptidoglycan polymerase that catalyzes glycan chain elongation from lipid-linked precursors.</text>
</comment>
<protein>
    <recommendedName>
        <fullName evidence="11">Biosynthetic peptidoglycan transglycosylase</fullName>
        <ecNumber evidence="11">2.4.99.28</ecNumber>
    </recommendedName>
    <alternativeName>
        <fullName evidence="11">Glycan polymerase</fullName>
    </alternativeName>
    <alternativeName>
        <fullName evidence="11">Peptidoglycan glycosyltransferase MtgA</fullName>
        <shortName evidence="11">PGT</shortName>
    </alternativeName>
</protein>
<evidence type="ECO:0000256" key="5">
    <source>
        <dbReference type="ARBA" id="ARBA00022692"/>
    </source>
</evidence>
<dbReference type="InterPro" id="IPR001264">
    <property type="entry name" value="Glyco_trans_51"/>
</dbReference>
<dbReference type="NCBIfam" id="TIGR02070">
    <property type="entry name" value="mono_pep_trsgly"/>
    <property type="match status" value="1"/>
</dbReference>
<dbReference type="GO" id="GO:0016757">
    <property type="term" value="F:glycosyltransferase activity"/>
    <property type="evidence" value="ECO:0007669"/>
    <property type="project" value="UniProtKB-KW"/>
</dbReference>
<keyword evidence="14" id="KW-1185">Reference proteome</keyword>
<dbReference type="InterPro" id="IPR023346">
    <property type="entry name" value="Lysozyme-like_dom_sf"/>
</dbReference>
<dbReference type="InterPro" id="IPR011812">
    <property type="entry name" value="Pep_trsgly"/>
</dbReference>
<comment type="subcellular location">
    <subcellularLocation>
        <location evidence="11">Cell inner membrane</location>
        <topology evidence="11">Single-pass membrane protein</topology>
    </subcellularLocation>
</comment>
<keyword evidence="1 11" id="KW-1003">Cell membrane</keyword>
<evidence type="ECO:0000256" key="10">
    <source>
        <dbReference type="ARBA" id="ARBA00023316"/>
    </source>
</evidence>
<evidence type="ECO:0000256" key="7">
    <source>
        <dbReference type="ARBA" id="ARBA00022984"/>
    </source>
</evidence>
<sequence length="236" mass="25523">MPLFANSATSTRGRGALRRAVALSLRATALLVLAAAALLIVYRFLPPVSTLMLGRWLSLQPVARDWVPLSAVSPHLPRAVIAAEDARFCLHGGVDWGALRAVIEEAGEHGPARGASTIAMQTAKNVFLWPGRSYLRKAAEIPLALAVDTLWSKRRVMEVYLNIAEWGDGLFGAEAAARRYFRKSARALTAREAALLAAALPNPLVRDPARPSRYVATYAARISGRLREADATCLDS</sequence>
<keyword evidence="9 11" id="KW-0472">Membrane</keyword>
<feature type="domain" description="Glycosyl transferase family 51" evidence="12">
    <location>
        <begin position="60"/>
        <end position="219"/>
    </location>
</feature>
<evidence type="ECO:0000256" key="1">
    <source>
        <dbReference type="ARBA" id="ARBA00022475"/>
    </source>
</evidence>
<keyword evidence="2 11" id="KW-0997">Cell inner membrane</keyword>
<dbReference type="RefSeq" id="WP_283739468.1">
    <property type="nucleotide sequence ID" value="NZ_JASJEV010000002.1"/>
</dbReference>
<comment type="pathway">
    <text evidence="11">Cell wall biogenesis; peptidoglycan biosynthesis.</text>
</comment>
<evidence type="ECO:0000259" key="12">
    <source>
        <dbReference type="Pfam" id="PF00912"/>
    </source>
</evidence>
<proteinExistence type="inferred from homology"/>
<keyword evidence="10 11" id="KW-0961">Cell wall biogenesis/degradation</keyword>
<evidence type="ECO:0000256" key="8">
    <source>
        <dbReference type="ARBA" id="ARBA00022989"/>
    </source>
</evidence>
<keyword evidence="8 11" id="KW-1133">Transmembrane helix</keyword>
<dbReference type="Gene3D" id="1.10.3810.10">
    <property type="entry name" value="Biosynthetic peptidoglycan transglycosylase-like"/>
    <property type="match status" value="1"/>
</dbReference>
<dbReference type="PANTHER" id="PTHR30400:SF0">
    <property type="entry name" value="BIOSYNTHETIC PEPTIDOGLYCAN TRANSGLYCOSYLASE"/>
    <property type="match status" value="1"/>
</dbReference>
<evidence type="ECO:0000256" key="2">
    <source>
        <dbReference type="ARBA" id="ARBA00022519"/>
    </source>
</evidence>
<dbReference type="Proteomes" id="UP001321492">
    <property type="component" value="Unassembled WGS sequence"/>
</dbReference>
<dbReference type="InterPro" id="IPR036950">
    <property type="entry name" value="PBP_transglycosylase"/>
</dbReference>
<keyword evidence="3 11" id="KW-0328">Glycosyltransferase</keyword>
<accession>A0ABT7AF50</accession>
<keyword evidence="7 11" id="KW-0573">Peptidoglycan synthesis</keyword>
<evidence type="ECO:0000313" key="13">
    <source>
        <dbReference type="EMBL" id="MDJ1157479.1"/>
    </source>
</evidence>
<dbReference type="EMBL" id="JASJEV010000002">
    <property type="protein sequence ID" value="MDJ1157479.1"/>
    <property type="molecule type" value="Genomic_DNA"/>
</dbReference>
<dbReference type="HAMAP" id="MF_00766">
    <property type="entry name" value="PGT_MtgA"/>
    <property type="match status" value="1"/>
</dbReference>
<dbReference type="Pfam" id="PF00912">
    <property type="entry name" value="Transgly"/>
    <property type="match status" value="1"/>
</dbReference>
<evidence type="ECO:0000256" key="11">
    <source>
        <dbReference type="HAMAP-Rule" id="MF_00766"/>
    </source>
</evidence>
<dbReference type="SUPFAM" id="SSF53955">
    <property type="entry name" value="Lysozyme-like"/>
    <property type="match status" value="1"/>
</dbReference>
<organism evidence="13 14">
    <name type="scientific">Chelatococcus albus</name>
    <dbReference type="NCBI Taxonomy" id="3047466"/>
    <lineage>
        <taxon>Bacteria</taxon>
        <taxon>Pseudomonadati</taxon>
        <taxon>Pseudomonadota</taxon>
        <taxon>Alphaproteobacteria</taxon>
        <taxon>Hyphomicrobiales</taxon>
        <taxon>Chelatococcaceae</taxon>
        <taxon>Chelatococcus</taxon>
    </lineage>
</organism>
<name>A0ABT7AF50_9HYPH</name>
<comment type="catalytic activity">
    <reaction evidence="11">
        <text>[GlcNAc-(1-&gt;4)-Mur2Ac(oyl-L-Ala-gamma-D-Glu-L-Lys-D-Ala-D-Ala)](n)-di-trans,octa-cis-undecaprenyl diphosphate + beta-D-GlcNAc-(1-&gt;4)-Mur2Ac(oyl-L-Ala-gamma-D-Glu-L-Lys-D-Ala-D-Ala)-di-trans,octa-cis-undecaprenyl diphosphate = [GlcNAc-(1-&gt;4)-Mur2Ac(oyl-L-Ala-gamma-D-Glu-L-Lys-D-Ala-D-Ala)](n+1)-di-trans,octa-cis-undecaprenyl diphosphate + di-trans,octa-cis-undecaprenyl diphosphate + H(+)</text>
        <dbReference type="Rhea" id="RHEA:23708"/>
        <dbReference type="Rhea" id="RHEA-COMP:9602"/>
        <dbReference type="Rhea" id="RHEA-COMP:9603"/>
        <dbReference type="ChEBI" id="CHEBI:15378"/>
        <dbReference type="ChEBI" id="CHEBI:58405"/>
        <dbReference type="ChEBI" id="CHEBI:60033"/>
        <dbReference type="ChEBI" id="CHEBI:78435"/>
        <dbReference type="EC" id="2.4.99.28"/>
    </reaction>
</comment>
<evidence type="ECO:0000256" key="3">
    <source>
        <dbReference type="ARBA" id="ARBA00022676"/>
    </source>
</evidence>
<gene>
    <name evidence="11 13" type="primary">mtgA</name>
    <name evidence="13" type="ORF">QNA08_04395</name>
</gene>
<evidence type="ECO:0000256" key="4">
    <source>
        <dbReference type="ARBA" id="ARBA00022679"/>
    </source>
</evidence>
<reference evidence="13 14" key="1">
    <citation type="submission" date="2023-05" db="EMBL/GenBank/DDBJ databases">
        <title>Chelatococcus sp. nov., a moderately thermophilic bacterium isolated from hot spring microbial mat.</title>
        <authorList>
            <person name="Hu C.-J."/>
            <person name="Li W.-J."/>
        </authorList>
    </citation>
    <scope>NUCLEOTIDE SEQUENCE [LARGE SCALE GENOMIC DNA]</scope>
    <source>
        <strain evidence="13 14">SYSU G07232</strain>
    </source>
</reference>
<keyword evidence="6 11" id="KW-0133">Cell shape</keyword>
<comment type="caution">
    <text evidence="13">The sequence shown here is derived from an EMBL/GenBank/DDBJ whole genome shotgun (WGS) entry which is preliminary data.</text>
</comment>
<keyword evidence="5 11" id="KW-0812">Transmembrane</keyword>
<dbReference type="PANTHER" id="PTHR30400">
    <property type="entry name" value="MONOFUNCTIONAL BIOSYNTHETIC PEPTIDOGLYCAN TRANSGLYCOSYLASE"/>
    <property type="match status" value="1"/>
</dbReference>
<feature type="transmembrane region" description="Helical" evidence="11">
    <location>
        <begin position="20"/>
        <end position="45"/>
    </location>
</feature>
<evidence type="ECO:0000313" key="14">
    <source>
        <dbReference type="Proteomes" id="UP001321492"/>
    </source>
</evidence>
<evidence type="ECO:0000256" key="6">
    <source>
        <dbReference type="ARBA" id="ARBA00022960"/>
    </source>
</evidence>
<keyword evidence="4 11" id="KW-0808">Transferase</keyword>
<dbReference type="EC" id="2.4.99.28" evidence="11"/>